<evidence type="ECO:0000313" key="3">
    <source>
        <dbReference type="EMBL" id="REE81519.1"/>
    </source>
</evidence>
<comment type="caution">
    <text evidence="3">The sequence shown here is derived from an EMBL/GenBank/DDBJ whole genome shotgun (WGS) entry which is preliminary data.</text>
</comment>
<dbReference type="Proteomes" id="UP000256304">
    <property type="component" value="Unassembled WGS sequence"/>
</dbReference>
<dbReference type="InterPro" id="IPR036582">
    <property type="entry name" value="Mao_N_sf"/>
</dbReference>
<organism evidence="3 4">
    <name type="scientific">Paenibacillus taihuensis</name>
    <dbReference type="NCBI Taxonomy" id="1156355"/>
    <lineage>
        <taxon>Bacteria</taxon>
        <taxon>Bacillati</taxon>
        <taxon>Bacillota</taxon>
        <taxon>Bacilli</taxon>
        <taxon>Bacillales</taxon>
        <taxon>Paenibacillaceae</taxon>
        <taxon>Paenibacillus</taxon>
    </lineage>
</organism>
<dbReference type="OrthoDB" id="27389at2"/>
<dbReference type="Gene3D" id="3.30.457.10">
    <property type="entry name" value="Copper amine oxidase-like, N-terminal domain"/>
    <property type="match status" value="1"/>
</dbReference>
<dbReference type="InterPro" id="IPR009091">
    <property type="entry name" value="RCC1/BLIP-II"/>
</dbReference>
<keyword evidence="1" id="KW-0732">Signal</keyword>
<protein>
    <submittedName>
        <fullName evidence="3">Copper amine oxidase-like protein</fullName>
    </submittedName>
</protein>
<evidence type="ECO:0000259" key="2">
    <source>
        <dbReference type="Pfam" id="PF07833"/>
    </source>
</evidence>
<dbReference type="RefSeq" id="WP_116190036.1">
    <property type="nucleotide sequence ID" value="NZ_QTTN01000018.1"/>
</dbReference>
<dbReference type="Pfam" id="PF07833">
    <property type="entry name" value="Cu_amine_oxidN1"/>
    <property type="match status" value="1"/>
</dbReference>
<dbReference type="AlphaFoldDB" id="A0A3D9RNN8"/>
<dbReference type="Gene3D" id="2.130.10.30">
    <property type="entry name" value="Regulator of chromosome condensation 1/beta-lactamase-inhibitor protein II"/>
    <property type="match status" value="2"/>
</dbReference>
<feature type="domain" description="Copper amine oxidase-like N-terminal" evidence="2">
    <location>
        <begin position="387"/>
        <end position="495"/>
    </location>
</feature>
<keyword evidence="4" id="KW-1185">Reference proteome</keyword>
<dbReference type="SUPFAM" id="SSF55383">
    <property type="entry name" value="Copper amine oxidase, domain N"/>
    <property type="match status" value="1"/>
</dbReference>
<evidence type="ECO:0000313" key="4">
    <source>
        <dbReference type="Proteomes" id="UP000256304"/>
    </source>
</evidence>
<feature type="signal peptide" evidence="1">
    <location>
        <begin position="1"/>
        <end position="19"/>
    </location>
</feature>
<name>A0A3D9RNN8_9BACL</name>
<accession>A0A3D9RNN8</accession>
<reference evidence="3 4" key="1">
    <citation type="submission" date="2018-08" db="EMBL/GenBank/DDBJ databases">
        <title>Genomic Encyclopedia of Type Strains, Phase III (KMG-III): the genomes of soil and plant-associated and newly described type strains.</title>
        <authorList>
            <person name="Whitman W."/>
        </authorList>
    </citation>
    <scope>NUCLEOTIDE SEQUENCE [LARGE SCALE GENOMIC DNA]</scope>
    <source>
        <strain evidence="3 4">CGMCC 1.10966</strain>
    </source>
</reference>
<dbReference type="InterPro" id="IPR012854">
    <property type="entry name" value="Cu_amine_oxidase-like_N"/>
</dbReference>
<dbReference type="PANTHER" id="PTHR45982">
    <property type="entry name" value="REGULATOR OF CHROMOSOME CONDENSATION"/>
    <property type="match status" value="1"/>
</dbReference>
<dbReference type="SUPFAM" id="SSF50985">
    <property type="entry name" value="RCC1/BLIP-II"/>
    <property type="match status" value="1"/>
</dbReference>
<dbReference type="InterPro" id="IPR051553">
    <property type="entry name" value="Ran_GTPase-activating"/>
</dbReference>
<sequence>MNKQLIPAALALGVLAFSAGGTSTSTIYAAASEPANTNTIAAYGSDSLIESDGTYWVWGQNHSVPTQIHELSDVAASFSDRIIMKNDLSVWHWEPTASATEYKVEPIPALKDIAAVTDTWLHTFVIEKDGDVFTIPREGIKIDWDGIKPLSEIDHVKQISIHAEYPSYDQQELFLKTDGTVWKSNEKLEKLEQVKGLDHIVEVSGRFALKQDGTVWKLPFAVDSTVDPNAATQLTEVSGILMLKSIGVGDASTVAIDKQSHLWFWGTTRTGWSDGTVLHEQEPKQLTSLNGVVDAFVVERSLLALTRNGKLYSTSTDLETLPKDPPFELLTSDISSVKAGARHLIMQKKDGSLWGWGVNKEAMLGNGDYEFEHLTPVPVQKPIAVELNGEHIALSNGVVTLNGQAFIPIRSIFERMGATVGWDANNKIATVRSADNATQIAVDFKLGTTKLNGKQVELSNDPFSTGGTSYLPLRFISESLGAKVDWVQQTNRITITMK</sequence>
<dbReference type="PANTHER" id="PTHR45982:SF1">
    <property type="entry name" value="REGULATOR OF CHROMOSOME CONDENSATION"/>
    <property type="match status" value="1"/>
</dbReference>
<dbReference type="EMBL" id="QTTN01000018">
    <property type="protein sequence ID" value="REE81519.1"/>
    <property type="molecule type" value="Genomic_DNA"/>
</dbReference>
<proteinExistence type="predicted"/>
<feature type="chain" id="PRO_5038905941" evidence="1">
    <location>
        <begin position="20"/>
        <end position="498"/>
    </location>
</feature>
<gene>
    <name evidence="3" type="ORF">A8990_11843</name>
</gene>
<evidence type="ECO:0000256" key="1">
    <source>
        <dbReference type="SAM" id="SignalP"/>
    </source>
</evidence>